<comment type="cofactor">
    <cofactor evidence="1 12 13">
        <name>FMN</name>
        <dbReference type="ChEBI" id="CHEBI:58210"/>
    </cofactor>
</comment>
<dbReference type="RefSeq" id="WP_185978344.1">
    <property type="nucleotide sequence ID" value="NZ_JACBGI020000013.1"/>
</dbReference>
<name>A0ABS0BYY6_9GAMM</name>
<keyword evidence="3 12" id="KW-0820">tRNA-binding</keyword>
<feature type="binding site" evidence="12">
    <location>
        <begin position="201"/>
        <end position="203"/>
    </location>
    <ligand>
        <name>FMN</name>
        <dbReference type="ChEBI" id="CHEBI:58210"/>
    </ligand>
</feature>
<evidence type="ECO:0000256" key="4">
    <source>
        <dbReference type="ARBA" id="ARBA00022630"/>
    </source>
</evidence>
<evidence type="ECO:0000256" key="8">
    <source>
        <dbReference type="ARBA" id="ARBA00022884"/>
    </source>
</evidence>
<keyword evidence="4 12" id="KW-0285">Flavoprotein</keyword>
<keyword evidence="9 12" id="KW-0560">Oxidoreductase</keyword>
<dbReference type="HAMAP" id="MF_02042">
    <property type="entry name" value="DusB_subfam"/>
    <property type="match status" value="1"/>
</dbReference>
<dbReference type="PIRSF" id="PIRSF006621">
    <property type="entry name" value="Dus"/>
    <property type="match status" value="1"/>
</dbReference>
<evidence type="ECO:0000256" key="12">
    <source>
        <dbReference type="HAMAP-Rule" id="MF_02042"/>
    </source>
</evidence>
<evidence type="ECO:0000256" key="5">
    <source>
        <dbReference type="ARBA" id="ARBA00022643"/>
    </source>
</evidence>
<dbReference type="PANTHER" id="PTHR45846">
    <property type="entry name" value="TRNA-DIHYDROURIDINE(47) SYNTHASE [NAD(P)(+)]-LIKE"/>
    <property type="match status" value="1"/>
</dbReference>
<evidence type="ECO:0000256" key="13">
    <source>
        <dbReference type="PIRNR" id="PIRNR006621"/>
    </source>
</evidence>
<evidence type="ECO:0000256" key="3">
    <source>
        <dbReference type="ARBA" id="ARBA00022555"/>
    </source>
</evidence>
<reference evidence="15 16" key="1">
    <citation type="submission" date="2020-11" db="EMBL/GenBank/DDBJ databases">
        <title>Sulfur oxidizing isolate from Hospital Hole Sinkhole.</title>
        <authorList>
            <person name="Scott K.M."/>
        </authorList>
    </citation>
    <scope>NUCLEOTIDE SEQUENCE [LARGE SCALE GENOMIC DNA]</scope>
    <source>
        <strain evidence="15 16">HH1</strain>
    </source>
</reference>
<evidence type="ECO:0000259" key="14">
    <source>
        <dbReference type="Pfam" id="PF01207"/>
    </source>
</evidence>
<dbReference type="Proteomes" id="UP001193680">
    <property type="component" value="Unassembled WGS sequence"/>
</dbReference>
<keyword evidence="7 12" id="KW-0521">NADP</keyword>
<comment type="similarity">
    <text evidence="13">Belongs to the dus family.</text>
</comment>
<evidence type="ECO:0000256" key="10">
    <source>
        <dbReference type="ARBA" id="ARBA00048205"/>
    </source>
</evidence>
<dbReference type="SUPFAM" id="SSF51395">
    <property type="entry name" value="FMN-linked oxidoreductases"/>
    <property type="match status" value="1"/>
</dbReference>
<keyword evidence="6 12" id="KW-0819">tRNA processing</keyword>
<feature type="binding site" evidence="12">
    <location>
        <position position="71"/>
    </location>
    <ligand>
        <name>FMN</name>
        <dbReference type="ChEBI" id="CHEBI:58210"/>
    </ligand>
</feature>
<evidence type="ECO:0000256" key="6">
    <source>
        <dbReference type="ARBA" id="ARBA00022694"/>
    </source>
</evidence>
<keyword evidence="5 12" id="KW-0288">FMN</keyword>
<dbReference type="Gene3D" id="3.20.20.70">
    <property type="entry name" value="Aldolase class I"/>
    <property type="match status" value="1"/>
</dbReference>
<organism evidence="15 16">
    <name type="scientific">Thiomicrorhabdus heinhorstiae</name>
    <dbReference type="NCBI Taxonomy" id="2748010"/>
    <lineage>
        <taxon>Bacteria</taxon>
        <taxon>Pseudomonadati</taxon>
        <taxon>Pseudomonadota</taxon>
        <taxon>Gammaproteobacteria</taxon>
        <taxon>Thiotrichales</taxon>
        <taxon>Piscirickettsiaceae</taxon>
        <taxon>Thiomicrorhabdus</taxon>
    </lineage>
</organism>
<evidence type="ECO:0000256" key="1">
    <source>
        <dbReference type="ARBA" id="ARBA00001917"/>
    </source>
</evidence>
<dbReference type="CDD" id="cd02801">
    <property type="entry name" value="DUS_like_FMN"/>
    <property type="match status" value="1"/>
</dbReference>
<dbReference type="InterPro" id="IPR001269">
    <property type="entry name" value="DUS_fam"/>
</dbReference>
<dbReference type="InterPro" id="IPR035587">
    <property type="entry name" value="DUS-like_FMN-bd"/>
</dbReference>
<dbReference type="InterPro" id="IPR032887">
    <property type="entry name" value="DusB"/>
</dbReference>
<feature type="active site" description="Proton donor" evidence="12">
    <location>
        <position position="101"/>
    </location>
</feature>
<evidence type="ECO:0000256" key="2">
    <source>
        <dbReference type="ARBA" id="ARBA00002790"/>
    </source>
</evidence>
<feature type="binding site" evidence="12">
    <location>
        <begin position="225"/>
        <end position="226"/>
    </location>
    <ligand>
        <name>FMN</name>
        <dbReference type="ChEBI" id="CHEBI:58210"/>
    </ligand>
</feature>
<comment type="caution">
    <text evidence="15">The sequence shown here is derived from an EMBL/GenBank/DDBJ whole genome shotgun (WGS) entry which is preliminary data.</text>
</comment>
<dbReference type="InterPro" id="IPR013785">
    <property type="entry name" value="Aldolase_TIM"/>
</dbReference>
<feature type="binding site" evidence="12">
    <location>
        <begin position="17"/>
        <end position="19"/>
    </location>
    <ligand>
        <name>FMN</name>
        <dbReference type="ChEBI" id="CHEBI:58210"/>
    </ligand>
</feature>
<evidence type="ECO:0000256" key="7">
    <source>
        <dbReference type="ARBA" id="ARBA00022857"/>
    </source>
</evidence>
<comment type="catalytic activity">
    <reaction evidence="11 12">
        <text>a 5,6-dihydrouridine in tRNA + NAD(+) = a uridine in tRNA + NADH + H(+)</text>
        <dbReference type="Rhea" id="RHEA:54452"/>
        <dbReference type="Rhea" id="RHEA-COMP:13339"/>
        <dbReference type="Rhea" id="RHEA-COMP:13887"/>
        <dbReference type="ChEBI" id="CHEBI:15378"/>
        <dbReference type="ChEBI" id="CHEBI:57540"/>
        <dbReference type="ChEBI" id="CHEBI:57945"/>
        <dbReference type="ChEBI" id="CHEBI:65315"/>
        <dbReference type="ChEBI" id="CHEBI:74443"/>
    </reaction>
</comment>
<dbReference type="InterPro" id="IPR024036">
    <property type="entry name" value="tRNA-dHydroUridine_Synthase_C"/>
</dbReference>
<evidence type="ECO:0000313" key="15">
    <source>
        <dbReference type="EMBL" id="MBF6058199.1"/>
    </source>
</evidence>
<dbReference type="EMBL" id="JACBGI020000013">
    <property type="protein sequence ID" value="MBF6058199.1"/>
    <property type="molecule type" value="Genomic_DNA"/>
</dbReference>
<keyword evidence="8 12" id="KW-0694">RNA-binding</keyword>
<feature type="domain" description="DUS-like FMN-binding" evidence="14">
    <location>
        <begin position="15"/>
        <end position="320"/>
    </location>
</feature>
<dbReference type="Pfam" id="PF01207">
    <property type="entry name" value="Dus"/>
    <property type="match status" value="1"/>
</dbReference>
<accession>A0ABS0BYY6</accession>
<evidence type="ECO:0000256" key="9">
    <source>
        <dbReference type="ARBA" id="ARBA00023002"/>
    </source>
</evidence>
<dbReference type="PROSITE" id="PS01136">
    <property type="entry name" value="UPF0034"/>
    <property type="match status" value="1"/>
</dbReference>
<proteinExistence type="inferred from homology"/>
<dbReference type="InterPro" id="IPR004652">
    <property type="entry name" value="DusB-like"/>
</dbReference>
<sequence>MFQIGPYQFENSLVLAPMAGVTDAVFRKLCREQGAAYTLAEMVASKKQLWESKKSSTRHVDPNDPEPRAVQLIGTDPQELAEAAAWQASQGAQIIDLNMGCPAKKVCSIAAGSALMSDPQRIAEIFQAVSESVDIPVTVKTRTGTDAQNKNALQIAFLAQEHGLKAVSIHGRTREDKFSGQAEYDTIKSVKQAVQIPVIANGDICSPEQADFVLKYTACDAIMIGRASQGNPWIFREINHYLRHTQKLAEPSLLEKRETIRRHLLGLYELYGDTHGVRIARKHLGWYSQSMPGGTDLRKQFNRLTECHQQLQLVEDYFNRNIKSN</sequence>
<protein>
    <recommendedName>
        <fullName evidence="12">tRNA-dihydrouridine synthase B</fullName>
        <ecNumber evidence="12">1.3.1.-</ecNumber>
    </recommendedName>
</protein>
<dbReference type="Gene3D" id="1.10.1200.80">
    <property type="entry name" value="Putative flavin oxidoreducatase, domain 2"/>
    <property type="match status" value="1"/>
</dbReference>
<feature type="binding site" evidence="12">
    <location>
        <position position="140"/>
    </location>
    <ligand>
        <name>FMN</name>
        <dbReference type="ChEBI" id="CHEBI:58210"/>
    </ligand>
</feature>
<comment type="similarity">
    <text evidence="12">Belongs to the Dus family. DusB subfamily.</text>
</comment>
<comment type="function">
    <text evidence="2 12 13">Catalyzes the synthesis of 5,6-dihydrouridine (D), a modified base found in the D-loop of most tRNAs, via the reduction of the C5-C6 double bond in target uridines.</text>
</comment>
<keyword evidence="16" id="KW-1185">Reference proteome</keyword>
<dbReference type="NCBIfam" id="TIGR00737">
    <property type="entry name" value="nifR3_yhdG"/>
    <property type="match status" value="1"/>
</dbReference>
<dbReference type="EC" id="1.3.1.-" evidence="12"/>
<evidence type="ECO:0000256" key="11">
    <source>
        <dbReference type="ARBA" id="ARBA00048802"/>
    </source>
</evidence>
<evidence type="ECO:0000313" key="16">
    <source>
        <dbReference type="Proteomes" id="UP001193680"/>
    </source>
</evidence>
<gene>
    <name evidence="12 15" type="primary">dusB</name>
    <name evidence="15" type="ORF">H8792_007585</name>
</gene>
<dbReference type="PANTHER" id="PTHR45846:SF1">
    <property type="entry name" value="TRNA-DIHYDROURIDINE(47) SYNTHASE [NAD(P)(+)]-LIKE"/>
    <property type="match status" value="1"/>
</dbReference>
<dbReference type="InterPro" id="IPR018517">
    <property type="entry name" value="tRNA_hU_synthase_CS"/>
</dbReference>
<comment type="catalytic activity">
    <reaction evidence="10 12">
        <text>a 5,6-dihydrouridine in tRNA + NADP(+) = a uridine in tRNA + NADPH + H(+)</text>
        <dbReference type="Rhea" id="RHEA:23624"/>
        <dbReference type="Rhea" id="RHEA-COMP:13339"/>
        <dbReference type="Rhea" id="RHEA-COMP:13887"/>
        <dbReference type="ChEBI" id="CHEBI:15378"/>
        <dbReference type="ChEBI" id="CHEBI:57783"/>
        <dbReference type="ChEBI" id="CHEBI:58349"/>
        <dbReference type="ChEBI" id="CHEBI:65315"/>
        <dbReference type="ChEBI" id="CHEBI:74443"/>
    </reaction>
</comment>